<gene>
    <name evidence="3" type="ORF">N0F65_005880</name>
</gene>
<keyword evidence="2" id="KW-0472">Membrane</keyword>
<protein>
    <recommendedName>
        <fullName evidence="5">Transmembrane protein</fullName>
    </recommendedName>
</protein>
<keyword evidence="2" id="KW-1133">Transmembrane helix</keyword>
<dbReference type="InterPro" id="IPR036938">
    <property type="entry name" value="PAP2/HPO_sf"/>
</dbReference>
<dbReference type="Proteomes" id="UP001146120">
    <property type="component" value="Unassembled WGS sequence"/>
</dbReference>
<reference evidence="3" key="1">
    <citation type="submission" date="2022-11" db="EMBL/GenBank/DDBJ databases">
        <authorList>
            <person name="Morgan W.R."/>
            <person name="Tartar A."/>
        </authorList>
    </citation>
    <scope>NUCLEOTIDE SEQUENCE</scope>
    <source>
        <strain evidence="3">ARSEF 373</strain>
    </source>
</reference>
<evidence type="ECO:0008006" key="5">
    <source>
        <dbReference type="Google" id="ProtNLM"/>
    </source>
</evidence>
<feature type="region of interest" description="Disordered" evidence="1">
    <location>
        <begin position="280"/>
        <end position="305"/>
    </location>
</feature>
<reference evidence="3" key="2">
    <citation type="journal article" date="2023" name="Microbiol Resour">
        <title>Decontamination and Annotation of the Draft Genome Sequence of the Oomycete Lagenidium giganteum ARSEF 373.</title>
        <authorList>
            <person name="Morgan W.R."/>
            <person name="Tartar A."/>
        </authorList>
    </citation>
    <scope>NUCLEOTIDE SEQUENCE</scope>
    <source>
        <strain evidence="3">ARSEF 373</strain>
    </source>
</reference>
<keyword evidence="2" id="KW-0812">Transmembrane</keyword>
<dbReference type="SUPFAM" id="SSF48317">
    <property type="entry name" value="Acid phosphatase/Vanadium-dependent haloperoxidase"/>
    <property type="match status" value="1"/>
</dbReference>
<dbReference type="EMBL" id="DAKRPA010000199">
    <property type="protein sequence ID" value="DAZ95564.1"/>
    <property type="molecule type" value="Genomic_DNA"/>
</dbReference>
<evidence type="ECO:0000256" key="1">
    <source>
        <dbReference type="SAM" id="MobiDB-lite"/>
    </source>
</evidence>
<evidence type="ECO:0000313" key="3">
    <source>
        <dbReference type="EMBL" id="DAZ95564.1"/>
    </source>
</evidence>
<feature type="transmembrane region" description="Helical" evidence="2">
    <location>
        <begin position="209"/>
        <end position="229"/>
    </location>
</feature>
<evidence type="ECO:0000313" key="4">
    <source>
        <dbReference type="Proteomes" id="UP001146120"/>
    </source>
</evidence>
<keyword evidence="4" id="KW-1185">Reference proteome</keyword>
<evidence type="ECO:0000256" key="2">
    <source>
        <dbReference type="SAM" id="Phobius"/>
    </source>
</evidence>
<sequence>MPRRVRFRDEAASTTTAVREAASAPALHPLLQWDLYVVEWIVRVKQRVPILATFVHATTSRLRTHDISLSLWFIFVVMIPEFGFPYLWICVCNCLVVLVLQWLCDIQRPVDINPALLQPALIDPDTNGFPCVDTHMAVVVLLPAIEHTQSALAMSVFSFLMVYIGLTRIFIGARFITQVAGSWLTGYTGILIGNHGHSVVLASQLPPSFNLVAITILVFSSVAVAGFWIENNDSRVLGVPRRDYIDVMSGIMRSDAPSKIPPSATVSGPEVKASYRLRPAPVAPSGRLPRESRLVDGDSDEEDDDIVAGKKDSFYYLMVGMRERAERQRILRRQSRN</sequence>
<organism evidence="3 4">
    <name type="scientific">Lagenidium giganteum</name>
    <dbReference type="NCBI Taxonomy" id="4803"/>
    <lineage>
        <taxon>Eukaryota</taxon>
        <taxon>Sar</taxon>
        <taxon>Stramenopiles</taxon>
        <taxon>Oomycota</taxon>
        <taxon>Peronosporomycetes</taxon>
        <taxon>Pythiales</taxon>
        <taxon>Pythiaceae</taxon>
    </lineage>
</organism>
<dbReference type="AlphaFoldDB" id="A0AAV2YSG1"/>
<feature type="transmembrane region" description="Helical" evidence="2">
    <location>
        <begin position="151"/>
        <end position="171"/>
    </location>
</feature>
<accession>A0AAV2YSG1</accession>
<feature type="transmembrane region" description="Helical" evidence="2">
    <location>
        <begin position="71"/>
        <end position="100"/>
    </location>
</feature>
<feature type="transmembrane region" description="Helical" evidence="2">
    <location>
        <begin position="183"/>
        <end position="203"/>
    </location>
</feature>
<comment type="caution">
    <text evidence="3">The sequence shown here is derived from an EMBL/GenBank/DDBJ whole genome shotgun (WGS) entry which is preliminary data.</text>
</comment>
<proteinExistence type="predicted"/>
<name>A0AAV2YSG1_9STRA</name>